<feature type="transmembrane region" description="Helical" evidence="7">
    <location>
        <begin position="254"/>
        <end position="275"/>
    </location>
</feature>
<dbReference type="CDD" id="cd17319">
    <property type="entry name" value="MFS_ExuT_GudP_like"/>
    <property type="match status" value="1"/>
</dbReference>
<keyword evidence="10" id="KW-1185">Reference proteome</keyword>
<evidence type="ECO:0000256" key="4">
    <source>
        <dbReference type="ARBA" id="ARBA00022989"/>
    </source>
</evidence>
<evidence type="ECO:0000256" key="3">
    <source>
        <dbReference type="ARBA" id="ARBA00022692"/>
    </source>
</evidence>
<dbReference type="InterPro" id="IPR020846">
    <property type="entry name" value="MFS_dom"/>
</dbReference>
<evidence type="ECO:0000256" key="7">
    <source>
        <dbReference type="SAM" id="Phobius"/>
    </source>
</evidence>
<keyword evidence="4 7" id="KW-1133">Transmembrane helix</keyword>
<feature type="transmembrane region" description="Helical" evidence="7">
    <location>
        <begin position="93"/>
        <end position="112"/>
    </location>
</feature>
<dbReference type="InterPro" id="IPR011701">
    <property type="entry name" value="MFS"/>
</dbReference>
<feature type="transmembrane region" description="Helical" evidence="7">
    <location>
        <begin position="415"/>
        <end position="436"/>
    </location>
</feature>
<keyword evidence="3 7" id="KW-0812">Transmembrane</keyword>
<feature type="transmembrane region" description="Helical" evidence="7">
    <location>
        <begin position="324"/>
        <end position="342"/>
    </location>
</feature>
<evidence type="ECO:0000256" key="6">
    <source>
        <dbReference type="SAM" id="MobiDB-lite"/>
    </source>
</evidence>
<sequence length="485" mass="51777">MSAIASGRPAGDEELGRRVVAKVARRLIPFMMLLYFVNYLDRTNIGFAELRMSDDLGLTATAYGLASGLFFIGYLFFEVPSNLALHKFGARRWIARIMLTWGIVAAGMAFVPNAGALYAMRVLLGIAEAGFFPGMILFLTYWFPRRERARFTALFLAAIPLSSAFGAPLSASIMEYGDGLFGLDGWRVMFLMEGVPAVLLAFVTWFYLTDRPEKAGWLTDEERGWLTREMEREKADTEKRFHWPLRKSLTNPRILALSFVYFGVVYGLYALSFFLPQIVAGFSETFDTKFSLTETGLIVAVPYLVGTVAMALWGRHSDRTGERVWHVALPTGLAALSIPVALYLDSPFAVMVAVTLTAIGICGALPVFWSLPSAFLVGASAAGGIALINSLGNLAGFGAPFLTGWLTDITGSQKAGLWLVGIVMMAAALVVVALGISPKPDAAEDGDGGGDAAGSTAGAADVSAAAAAGTDSPGASPAGEPSAER</sequence>
<comment type="caution">
    <text evidence="9">The sequence shown here is derived from an EMBL/GenBank/DDBJ whole genome shotgun (WGS) entry which is preliminary data.</text>
</comment>
<protein>
    <submittedName>
        <fullName evidence="9">MFS transporter</fullName>
    </submittedName>
</protein>
<evidence type="ECO:0000313" key="9">
    <source>
        <dbReference type="EMBL" id="MCM2577561.1"/>
    </source>
</evidence>
<feature type="transmembrane region" description="Helical" evidence="7">
    <location>
        <begin position="23"/>
        <end position="40"/>
    </location>
</feature>
<comment type="subcellular location">
    <subcellularLocation>
        <location evidence="1">Cell membrane</location>
        <topology evidence="1">Multi-pass membrane protein</topology>
    </subcellularLocation>
</comment>
<feature type="transmembrane region" description="Helical" evidence="7">
    <location>
        <begin position="375"/>
        <end position="395"/>
    </location>
</feature>
<feature type="domain" description="Major facilitator superfamily (MFS) profile" evidence="8">
    <location>
        <begin position="27"/>
        <end position="439"/>
    </location>
</feature>
<dbReference type="PANTHER" id="PTHR43791:SF36">
    <property type="entry name" value="TRANSPORTER, PUTATIVE (AFU_ORTHOLOGUE AFUA_6G08340)-RELATED"/>
    <property type="match status" value="1"/>
</dbReference>
<keyword evidence="5 7" id="KW-0472">Membrane</keyword>
<evidence type="ECO:0000256" key="1">
    <source>
        <dbReference type="ARBA" id="ARBA00004651"/>
    </source>
</evidence>
<proteinExistence type="predicted"/>
<dbReference type="PROSITE" id="PS50850">
    <property type="entry name" value="MFS"/>
    <property type="match status" value="1"/>
</dbReference>
<evidence type="ECO:0000256" key="5">
    <source>
        <dbReference type="ARBA" id="ARBA00023136"/>
    </source>
</evidence>
<dbReference type="Pfam" id="PF07690">
    <property type="entry name" value="MFS_1"/>
    <property type="match status" value="1"/>
</dbReference>
<dbReference type="RefSeq" id="WP_251412520.1">
    <property type="nucleotide sequence ID" value="NZ_JAMQGM010000019.1"/>
</dbReference>
<reference evidence="9" key="1">
    <citation type="journal article" date="2023" name="Int. J. Syst. Evol. Microbiol.">
        <title>Streptomyces meridianus sp. nov. isolated from brackish water of the Tagus estuary in Alcochete, Portugal.</title>
        <authorList>
            <person name="Santos J.D.N."/>
            <person name="Klimek D."/>
            <person name="Calusinska M."/>
            <person name="Lobo Da Cunha A."/>
            <person name="Catita J."/>
            <person name="Goncalves H."/>
            <person name="Gonzalez I."/>
            <person name="Reyes F."/>
            <person name="Lage O.M."/>
        </authorList>
    </citation>
    <scope>NUCLEOTIDE SEQUENCE</scope>
    <source>
        <strain evidence="9">MTZ3.1</strain>
    </source>
</reference>
<feature type="compositionally biased region" description="Low complexity" evidence="6">
    <location>
        <begin position="463"/>
        <end position="479"/>
    </location>
</feature>
<name>A0ABT0X4U4_9ACTN</name>
<evidence type="ECO:0000313" key="10">
    <source>
        <dbReference type="Proteomes" id="UP001167160"/>
    </source>
</evidence>
<accession>A0ABT0X4U4</accession>
<dbReference type="EMBL" id="JAMQGM010000019">
    <property type="protein sequence ID" value="MCM2577561.1"/>
    <property type="molecule type" value="Genomic_DNA"/>
</dbReference>
<keyword evidence="2" id="KW-0813">Transport</keyword>
<gene>
    <name evidence="9" type="ORF">M1E25_09370</name>
</gene>
<feature type="region of interest" description="Disordered" evidence="6">
    <location>
        <begin position="463"/>
        <end position="485"/>
    </location>
</feature>
<feature type="transmembrane region" description="Helical" evidence="7">
    <location>
        <begin position="60"/>
        <end position="81"/>
    </location>
</feature>
<dbReference type="Gene3D" id="1.20.1250.20">
    <property type="entry name" value="MFS general substrate transporter like domains"/>
    <property type="match status" value="2"/>
</dbReference>
<organism evidence="9 10">
    <name type="scientific">Streptomyces meridianus</name>
    <dbReference type="NCBI Taxonomy" id="2938945"/>
    <lineage>
        <taxon>Bacteria</taxon>
        <taxon>Bacillati</taxon>
        <taxon>Actinomycetota</taxon>
        <taxon>Actinomycetes</taxon>
        <taxon>Kitasatosporales</taxon>
        <taxon>Streptomycetaceae</taxon>
        <taxon>Streptomyces</taxon>
    </lineage>
</organism>
<evidence type="ECO:0000256" key="2">
    <source>
        <dbReference type="ARBA" id="ARBA00022448"/>
    </source>
</evidence>
<dbReference type="InterPro" id="IPR036259">
    <property type="entry name" value="MFS_trans_sf"/>
</dbReference>
<dbReference type="PANTHER" id="PTHR43791">
    <property type="entry name" value="PERMEASE-RELATED"/>
    <property type="match status" value="1"/>
</dbReference>
<evidence type="ECO:0000259" key="8">
    <source>
        <dbReference type="PROSITE" id="PS50850"/>
    </source>
</evidence>
<feature type="transmembrane region" description="Helical" evidence="7">
    <location>
        <begin position="295"/>
        <end position="312"/>
    </location>
</feature>
<dbReference type="SUPFAM" id="SSF103473">
    <property type="entry name" value="MFS general substrate transporter"/>
    <property type="match status" value="1"/>
</dbReference>
<dbReference type="Proteomes" id="UP001167160">
    <property type="component" value="Unassembled WGS sequence"/>
</dbReference>
<feature type="transmembrane region" description="Helical" evidence="7">
    <location>
        <begin position="348"/>
        <end position="368"/>
    </location>
</feature>
<feature type="transmembrane region" description="Helical" evidence="7">
    <location>
        <begin position="186"/>
        <end position="208"/>
    </location>
</feature>
<feature type="transmembrane region" description="Helical" evidence="7">
    <location>
        <begin position="154"/>
        <end position="174"/>
    </location>
</feature>
<feature type="transmembrane region" description="Helical" evidence="7">
    <location>
        <begin position="118"/>
        <end position="142"/>
    </location>
</feature>